<evidence type="ECO:0000256" key="7">
    <source>
        <dbReference type="ARBA" id="ARBA00038151"/>
    </source>
</evidence>
<dbReference type="SUPFAM" id="SSF103481">
    <property type="entry name" value="Multidrug resistance efflux transporter EmrE"/>
    <property type="match status" value="1"/>
</dbReference>
<protein>
    <recommendedName>
        <fullName evidence="8">Guanidinium exporter</fullName>
    </recommendedName>
</protein>
<evidence type="ECO:0000256" key="4">
    <source>
        <dbReference type="ARBA" id="ARBA00022692"/>
    </source>
</evidence>
<reference evidence="12" key="1">
    <citation type="submission" date="2009-07" db="EMBL/GenBank/DDBJ databases">
        <title>Complete sequence of chromosome of Methylovorus sp. SIP3-4.</title>
        <authorList>
            <person name="Lucas S."/>
            <person name="Copeland A."/>
            <person name="Lapidus A."/>
            <person name="Glavina del Rio T."/>
            <person name="Tice H."/>
            <person name="Bruce D."/>
            <person name="Goodwin L."/>
            <person name="Pitluck S."/>
            <person name="Clum A."/>
            <person name="Larimer F."/>
            <person name="Land M."/>
            <person name="Hauser L."/>
            <person name="Kyrpides N."/>
            <person name="Mikhailova N."/>
            <person name="Kayluzhnaya M."/>
            <person name="Chistoserdova L."/>
        </authorList>
    </citation>
    <scope>NUCLEOTIDE SEQUENCE [LARGE SCALE GENOMIC DNA]</scope>
    <source>
        <strain evidence="12">SIP3-4</strain>
    </source>
</reference>
<dbReference type="HOGENOM" id="CLU_133067_1_3_4"/>
<comment type="subcellular location">
    <subcellularLocation>
        <location evidence="1 9">Cell membrane</location>
        <topology evidence="1 9">Multi-pass membrane protein</topology>
    </subcellularLocation>
</comment>
<dbReference type="Proteomes" id="UP000002743">
    <property type="component" value="Chromosome"/>
</dbReference>
<dbReference type="Gene3D" id="1.10.3730.20">
    <property type="match status" value="1"/>
</dbReference>
<dbReference type="GO" id="GO:1990961">
    <property type="term" value="P:xenobiotic detoxification by transmembrane export across the plasma membrane"/>
    <property type="evidence" value="ECO:0007669"/>
    <property type="project" value="UniProtKB-ARBA"/>
</dbReference>
<dbReference type="InterPro" id="IPR037185">
    <property type="entry name" value="EmrE-like"/>
</dbReference>
<evidence type="ECO:0000256" key="10">
    <source>
        <dbReference type="SAM" id="Phobius"/>
    </source>
</evidence>
<dbReference type="KEGG" id="mei:Msip34_1120"/>
<dbReference type="PANTHER" id="PTHR30561:SF0">
    <property type="entry name" value="GUANIDINIUM EXPORTER"/>
    <property type="match status" value="1"/>
</dbReference>
<evidence type="ECO:0000313" key="12">
    <source>
        <dbReference type="Proteomes" id="UP000002743"/>
    </source>
</evidence>
<dbReference type="FunFam" id="1.10.3730.20:FF:000001">
    <property type="entry name" value="Quaternary ammonium compound resistance transporter SugE"/>
    <property type="match status" value="1"/>
</dbReference>
<evidence type="ECO:0000256" key="6">
    <source>
        <dbReference type="ARBA" id="ARBA00023136"/>
    </source>
</evidence>
<proteinExistence type="inferred from homology"/>
<accession>C6XCU2</accession>
<keyword evidence="6 10" id="KW-0472">Membrane</keyword>
<dbReference type="eggNOG" id="COG2076">
    <property type="taxonomic scope" value="Bacteria"/>
</dbReference>
<dbReference type="STRING" id="582744.Msip34_1120"/>
<evidence type="ECO:0000256" key="5">
    <source>
        <dbReference type="ARBA" id="ARBA00022989"/>
    </source>
</evidence>
<keyword evidence="3" id="KW-1003">Cell membrane</keyword>
<dbReference type="Pfam" id="PF00893">
    <property type="entry name" value="Multi_Drug_Res"/>
    <property type="match status" value="1"/>
</dbReference>
<comment type="similarity">
    <text evidence="7">Belongs to the drug/metabolite transporter (DMT) superfamily. Small multidrug resistance (SMR) (TC 2.A.7.1) family. Gdx/SugE subfamily.</text>
</comment>
<evidence type="ECO:0000256" key="8">
    <source>
        <dbReference type="ARBA" id="ARBA00039168"/>
    </source>
</evidence>
<dbReference type="PANTHER" id="PTHR30561">
    <property type="entry name" value="SMR FAMILY PROTON-DEPENDENT DRUG EFFLUX TRANSPORTER SUGE"/>
    <property type="match status" value="1"/>
</dbReference>
<organism evidence="11 12">
    <name type="scientific">Methylovorus glucosotrophus (strain SIP3-4)</name>
    <dbReference type="NCBI Taxonomy" id="582744"/>
    <lineage>
        <taxon>Bacteria</taxon>
        <taxon>Pseudomonadati</taxon>
        <taxon>Pseudomonadota</taxon>
        <taxon>Betaproteobacteria</taxon>
        <taxon>Nitrosomonadales</taxon>
        <taxon>Methylophilaceae</taxon>
        <taxon>Methylovorus</taxon>
    </lineage>
</organism>
<dbReference type="RefSeq" id="WP_015829879.1">
    <property type="nucleotide sequence ID" value="NC_012969.1"/>
</dbReference>
<dbReference type="GO" id="GO:0022857">
    <property type="term" value="F:transmembrane transporter activity"/>
    <property type="evidence" value="ECO:0007669"/>
    <property type="project" value="InterPro"/>
</dbReference>
<sequence>MSWILLILAGLFEIGFTTYLKLSDTFSKPWPTLGFIVCAGISFWLLMQATRDIPLGTAYAVWTGIGVLGTVIIGIVVFNDPLSPLRLLFLVLLIGAIVGLKAVS</sequence>
<dbReference type="InterPro" id="IPR045324">
    <property type="entry name" value="Small_multidrug_res"/>
</dbReference>
<keyword evidence="5 10" id="KW-1133">Transmembrane helix</keyword>
<dbReference type="AlphaFoldDB" id="C6XCU2"/>
<evidence type="ECO:0000256" key="3">
    <source>
        <dbReference type="ARBA" id="ARBA00022475"/>
    </source>
</evidence>
<evidence type="ECO:0000313" key="11">
    <source>
        <dbReference type="EMBL" id="ACT50367.1"/>
    </source>
</evidence>
<feature type="transmembrane region" description="Helical" evidence="10">
    <location>
        <begin position="30"/>
        <end position="47"/>
    </location>
</feature>
<evidence type="ECO:0000256" key="1">
    <source>
        <dbReference type="ARBA" id="ARBA00004651"/>
    </source>
</evidence>
<feature type="transmembrane region" description="Helical" evidence="10">
    <location>
        <begin position="59"/>
        <end position="78"/>
    </location>
</feature>
<gene>
    <name evidence="11" type="ordered locus">Msip34_1120</name>
</gene>
<name>C6XCU2_METGS</name>
<evidence type="ECO:0000256" key="2">
    <source>
        <dbReference type="ARBA" id="ARBA00022448"/>
    </source>
</evidence>
<reference evidence="11 12" key="2">
    <citation type="journal article" date="2011" name="J. Bacteriol.">
        <title>Genomes of three methylotrophs from a single niche uncover genetic and metabolic divergence of Methylophilaceae.</title>
        <authorList>
            <person name="Lapidus A."/>
            <person name="Clum A."/>
            <person name="Labutti K."/>
            <person name="Kaluzhnaya M.G."/>
            <person name="Lim S."/>
            <person name="Beck D.A."/>
            <person name="Glavina Del Rio T."/>
            <person name="Nolan M."/>
            <person name="Mavromatis K."/>
            <person name="Huntemann M."/>
            <person name="Lucas S."/>
            <person name="Lidstrom M.E."/>
            <person name="Ivanova N."/>
            <person name="Chistoserdova L."/>
        </authorList>
    </citation>
    <scope>NUCLEOTIDE SEQUENCE [LARGE SCALE GENOMIC DNA]</scope>
    <source>
        <strain evidence="11 12">SIP3-4</strain>
    </source>
</reference>
<dbReference type="EMBL" id="CP001674">
    <property type="protein sequence ID" value="ACT50367.1"/>
    <property type="molecule type" value="Genomic_DNA"/>
</dbReference>
<evidence type="ECO:0000256" key="9">
    <source>
        <dbReference type="RuleBase" id="RU003942"/>
    </source>
</evidence>
<keyword evidence="12" id="KW-1185">Reference proteome</keyword>
<dbReference type="InterPro" id="IPR000390">
    <property type="entry name" value="Small_drug/metabolite_transptr"/>
</dbReference>
<dbReference type="OrthoDB" id="9808638at2"/>
<feature type="transmembrane region" description="Helical" evidence="10">
    <location>
        <begin position="84"/>
        <end position="103"/>
    </location>
</feature>
<keyword evidence="2" id="KW-0813">Transport</keyword>
<dbReference type="GO" id="GO:0005886">
    <property type="term" value="C:plasma membrane"/>
    <property type="evidence" value="ECO:0007669"/>
    <property type="project" value="UniProtKB-SubCell"/>
</dbReference>
<keyword evidence="4 9" id="KW-0812">Transmembrane</keyword>